<dbReference type="Gene3D" id="1.10.287.310">
    <property type="match status" value="1"/>
</dbReference>
<keyword evidence="3 5" id="KW-0687">Ribonucleoprotein</keyword>
<dbReference type="InterPro" id="IPR018254">
    <property type="entry name" value="Ribosomal_uL29_CS"/>
</dbReference>
<dbReference type="HAMAP" id="MF_00374">
    <property type="entry name" value="Ribosomal_uL29"/>
    <property type="match status" value="1"/>
</dbReference>
<accession>A0A290Q580</accession>
<organism evidence="6 7">
    <name type="scientific">Nibricoccus aquaticus</name>
    <dbReference type="NCBI Taxonomy" id="2576891"/>
    <lineage>
        <taxon>Bacteria</taxon>
        <taxon>Pseudomonadati</taxon>
        <taxon>Verrucomicrobiota</taxon>
        <taxon>Opitutia</taxon>
        <taxon>Opitutales</taxon>
        <taxon>Opitutaceae</taxon>
        <taxon>Nibricoccus</taxon>
    </lineage>
</organism>
<dbReference type="PROSITE" id="PS00579">
    <property type="entry name" value="RIBOSOMAL_L29"/>
    <property type="match status" value="1"/>
</dbReference>
<evidence type="ECO:0000313" key="6">
    <source>
        <dbReference type="EMBL" id="ATC63427.1"/>
    </source>
</evidence>
<sequence>MTSKEIRDLAPAEITTKLADIRAELLQLRLKKNTGQVEKTHTIRALRKDVARLETILNQKKAAKAA</sequence>
<dbReference type="Proteomes" id="UP000217265">
    <property type="component" value="Chromosome"/>
</dbReference>
<dbReference type="NCBIfam" id="TIGR00012">
    <property type="entry name" value="L29"/>
    <property type="match status" value="1"/>
</dbReference>
<dbReference type="Pfam" id="PF00831">
    <property type="entry name" value="Ribosomal_L29"/>
    <property type="match status" value="1"/>
</dbReference>
<name>A0A290Q580_9BACT</name>
<dbReference type="PANTHER" id="PTHR10916">
    <property type="entry name" value="60S RIBOSOMAL PROTEIN L35/50S RIBOSOMAL PROTEIN L29"/>
    <property type="match status" value="1"/>
</dbReference>
<dbReference type="CDD" id="cd00427">
    <property type="entry name" value="Ribosomal_L29_HIP"/>
    <property type="match status" value="1"/>
</dbReference>
<dbReference type="InterPro" id="IPR001854">
    <property type="entry name" value="Ribosomal_uL29"/>
</dbReference>
<reference evidence="6 7" key="1">
    <citation type="submission" date="2017-09" db="EMBL/GenBank/DDBJ databases">
        <title>Complete genome sequence of Verrucomicrobial strain HZ-65, isolated from freshwater.</title>
        <authorList>
            <person name="Choi A."/>
        </authorList>
    </citation>
    <scope>NUCLEOTIDE SEQUENCE [LARGE SCALE GENOMIC DNA]</scope>
    <source>
        <strain evidence="6 7">HZ-65</strain>
    </source>
</reference>
<dbReference type="InterPro" id="IPR036049">
    <property type="entry name" value="Ribosomal_uL29_sf"/>
</dbReference>
<keyword evidence="7" id="KW-1185">Reference proteome</keyword>
<evidence type="ECO:0000313" key="7">
    <source>
        <dbReference type="Proteomes" id="UP000217265"/>
    </source>
</evidence>
<evidence type="ECO:0000256" key="1">
    <source>
        <dbReference type="ARBA" id="ARBA00009254"/>
    </source>
</evidence>
<evidence type="ECO:0000256" key="2">
    <source>
        <dbReference type="ARBA" id="ARBA00022980"/>
    </source>
</evidence>
<gene>
    <name evidence="5" type="primary">rpmC</name>
    <name evidence="6" type="ORF">CMV30_05375</name>
</gene>
<evidence type="ECO:0000256" key="4">
    <source>
        <dbReference type="ARBA" id="ARBA00035204"/>
    </source>
</evidence>
<dbReference type="GO" id="GO:0006412">
    <property type="term" value="P:translation"/>
    <property type="evidence" value="ECO:0007669"/>
    <property type="project" value="UniProtKB-UniRule"/>
</dbReference>
<dbReference type="KEGG" id="vbh:CMV30_05375"/>
<dbReference type="GO" id="GO:0003735">
    <property type="term" value="F:structural constituent of ribosome"/>
    <property type="evidence" value="ECO:0007669"/>
    <property type="project" value="InterPro"/>
</dbReference>
<dbReference type="AlphaFoldDB" id="A0A290Q580"/>
<dbReference type="FunFam" id="1.10.287.310:FF:000001">
    <property type="entry name" value="50S ribosomal protein L29"/>
    <property type="match status" value="1"/>
</dbReference>
<dbReference type="GO" id="GO:0022625">
    <property type="term" value="C:cytosolic large ribosomal subunit"/>
    <property type="evidence" value="ECO:0007669"/>
    <property type="project" value="TreeGrafter"/>
</dbReference>
<dbReference type="InterPro" id="IPR050063">
    <property type="entry name" value="Ribosomal_protein_uL29"/>
</dbReference>
<evidence type="ECO:0000256" key="5">
    <source>
        <dbReference type="HAMAP-Rule" id="MF_00374"/>
    </source>
</evidence>
<evidence type="ECO:0000256" key="3">
    <source>
        <dbReference type="ARBA" id="ARBA00023274"/>
    </source>
</evidence>
<dbReference type="OrthoDB" id="9815192at2"/>
<dbReference type="RefSeq" id="WP_096055059.1">
    <property type="nucleotide sequence ID" value="NZ_CP023344.1"/>
</dbReference>
<proteinExistence type="inferred from homology"/>
<keyword evidence="2 5" id="KW-0689">Ribosomal protein</keyword>
<dbReference type="SUPFAM" id="SSF46561">
    <property type="entry name" value="Ribosomal protein L29 (L29p)"/>
    <property type="match status" value="1"/>
</dbReference>
<dbReference type="PANTHER" id="PTHR10916:SF0">
    <property type="entry name" value="LARGE RIBOSOMAL SUBUNIT PROTEIN UL29C"/>
    <property type="match status" value="1"/>
</dbReference>
<comment type="similarity">
    <text evidence="1 5">Belongs to the universal ribosomal protein uL29 family.</text>
</comment>
<dbReference type="EMBL" id="CP023344">
    <property type="protein sequence ID" value="ATC63427.1"/>
    <property type="molecule type" value="Genomic_DNA"/>
</dbReference>
<protein>
    <recommendedName>
        <fullName evidence="4 5">Large ribosomal subunit protein uL29</fullName>
    </recommendedName>
</protein>